<keyword evidence="2" id="KW-0472">Membrane</keyword>
<keyword evidence="2" id="KW-1133">Transmembrane helix</keyword>
<name>A0A2A6B4I5_PRIPA</name>
<reference evidence="4" key="2">
    <citation type="submission" date="2022-06" db="UniProtKB">
        <authorList>
            <consortium name="EnsemblMetazoa"/>
        </authorList>
    </citation>
    <scope>IDENTIFICATION</scope>
    <source>
        <strain evidence="4">PS312</strain>
    </source>
</reference>
<evidence type="ECO:0000256" key="1">
    <source>
        <dbReference type="SAM" id="MobiDB-lite"/>
    </source>
</evidence>
<keyword evidence="5" id="KW-1185">Reference proteome</keyword>
<organism evidence="4 5">
    <name type="scientific">Pristionchus pacificus</name>
    <name type="common">Parasitic nematode worm</name>
    <dbReference type="NCBI Taxonomy" id="54126"/>
    <lineage>
        <taxon>Eukaryota</taxon>
        <taxon>Metazoa</taxon>
        <taxon>Ecdysozoa</taxon>
        <taxon>Nematoda</taxon>
        <taxon>Chromadorea</taxon>
        <taxon>Rhabditida</taxon>
        <taxon>Rhabditina</taxon>
        <taxon>Diplogasteromorpha</taxon>
        <taxon>Diplogasteroidea</taxon>
        <taxon>Neodiplogasteridae</taxon>
        <taxon>Pristionchus</taxon>
    </lineage>
</organism>
<evidence type="ECO:0000256" key="3">
    <source>
        <dbReference type="SAM" id="SignalP"/>
    </source>
</evidence>
<dbReference type="InterPro" id="IPR035161">
    <property type="entry name" value="DUF5332"/>
</dbReference>
<protein>
    <submittedName>
        <fullName evidence="4">Uncharacterized protein</fullName>
    </submittedName>
</protein>
<dbReference type="EnsemblMetazoa" id="PPA06988.1">
    <property type="protein sequence ID" value="PPA06988.1"/>
    <property type="gene ID" value="WBGene00096542"/>
</dbReference>
<feature type="region of interest" description="Disordered" evidence="1">
    <location>
        <begin position="50"/>
        <end position="69"/>
    </location>
</feature>
<sequence>NSLSSILLSLLHFPIRLFLHFFSPSIPFSFPHREWSIDLPSASFPTLHGHWPNHRDRRSSSRTEDHSEEMSEATDIAILILIIGMLVVALYHMYNKTVKTETALDLALKLQDDLDRDAAAKEANDRDRVKEAKNVLRLLEKYDRKKRRKSMEDTSTEISTEDKKGKKKKRNPFGRVVLSVTEGGYKIPWVEGNGKLIELGPGLIKNMLAPSQATPHRCAPPEQRRREKVA</sequence>
<keyword evidence="3" id="KW-0732">Signal</keyword>
<dbReference type="PANTHER" id="PTHR38612">
    <property type="entry name" value="PROTEIN DCT-5-RELATED"/>
    <property type="match status" value="1"/>
</dbReference>
<accession>A0A2A6B4I5</accession>
<dbReference type="PANTHER" id="PTHR38612:SF2">
    <property type="entry name" value="PROTEIN DCT-5"/>
    <property type="match status" value="1"/>
</dbReference>
<dbReference type="Proteomes" id="UP000005239">
    <property type="component" value="Unassembled WGS sequence"/>
</dbReference>
<feature type="compositionally biased region" description="Basic and acidic residues" evidence="1">
    <location>
        <begin position="58"/>
        <end position="69"/>
    </location>
</feature>
<feature type="chain" id="PRO_5043837002" evidence="3">
    <location>
        <begin position="19"/>
        <end position="230"/>
    </location>
</feature>
<feature type="region of interest" description="Disordered" evidence="1">
    <location>
        <begin position="210"/>
        <end position="230"/>
    </location>
</feature>
<gene>
    <name evidence="4" type="primary">WBGene00096542</name>
</gene>
<proteinExistence type="predicted"/>
<accession>A0A8R1U7E5</accession>
<evidence type="ECO:0000256" key="2">
    <source>
        <dbReference type="SAM" id="Phobius"/>
    </source>
</evidence>
<feature type="region of interest" description="Disordered" evidence="1">
    <location>
        <begin position="146"/>
        <end position="170"/>
    </location>
</feature>
<reference evidence="5" key="1">
    <citation type="journal article" date="2008" name="Nat. Genet.">
        <title>The Pristionchus pacificus genome provides a unique perspective on nematode lifestyle and parasitism.</title>
        <authorList>
            <person name="Dieterich C."/>
            <person name="Clifton S.W."/>
            <person name="Schuster L.N."/>
            <person name="Chinwalla A."/>
            <person name="Delehaunty K."/>
            <person name="Dinkelacker I."/>
            <person name="Fulton L."/>
            <person name="Fulton R."/>
            <person name="Godfrey J."/>
            <person name="Minx P."/>
            <person name="Mitreva M."/>
            <person name="Roeseler W."/>
            <person name="Tian H."/>
            <person name="Witte H."/>
            <person name="Yang S.P."/>
            <person name="Wilson R.K."/>
            <person name="Sommer R.J."/>
        </authorList>
    </citation>
    <scope>NUCLEOTIDE SEQUENCE [LARGE SCALE GENOMIC DNA]</scope>
    <source>
        <strain evidence="5">PS312</strain>
    </source>
</reference>
<dbReference type="AlphaFoldDB" id="A0A2A6B4I5"/>
<keyword evidence="2" id="KW-0812">Transmembrane</keyword>
<evidence type="ECO:0000313" key="5">
    <source>
        <dbReference type="Proteomes" id="UP000005239"/>
    </source>
</evidence>
<evidence type="ECO:0000313" key="4">
    <source>
        <dbReference type="EnsemblMetazoa" id="PPA06988.1"/>
    </source>
</evidence>
<feature type="transmembrane region" description="Helical" evidence="2">
    <location>
        <begin position="76"/>
        <end position="94"/>
    </location>
</feature>
<feature type="signal peptide" evidence="3">
    <location>
        <begin position="1"/>
        <end position="18"/>
    </location>
</feature>